<dbReference type="AlphaFoldDB" id="A0A0C2IH49"/>
<gene>
    <name evidence="1" type="ORF">UCMB321_2012</name>
</gene>
<organism evidence="1 2">
    <name type="scientific">Pseudomonas batumici</name>
    <dbReference type="NCBI Taxonomy" id="226910"/>
    <lineage>
        <taxon>Bacteria</taxon>
        <taxon>Pseudomonadati</taxon>
        <taxon>Pseudomonadota</taxon>
        <taxon>Gammaproteobacteria</taxon>
        <taxon>Pseudomonadales</taxon>
        <taxon>Pseudomonadaceae</taxon>
        <taxon>Pseudomonas</taxon>
    </lineage>
</organism>
<evidence type="ECO:0000313" key="2">
    <source>
        <dbReference type="Proteomes" id="UP000031535"/>
    </source>
</evidence>
<dbReference type="OrthoDB" id="6312934at2"/>
<comment type="caution">
    <text evidence="1">The sequence shown here is derived from an EMBL/GenBank/DDBJ whole genome shotgun (WGS) entry which is preliminary data.</text>
</comment>
<sequence length="153" mass="16961">MSGFVAGGPVPSGHINTDTFWPSIDLENLRATLRIDSSVTAPRLETAVIAAAITVNRELEDWRSTQQAAGYAELVDVPGPKINDVSAQVHLYRRAIEAATGAEVCERYRSFDTTNTGSHKADELTPTIDEYRRDQRWAVRDFLGRSRTTVELI</sequence>
<keyword evidence="2" id="KW-1185">Reference proteome</keyword>
<dbReference type="Proteomes" id="UP000031535">
    <property type="component" value="Unassembled WGS sequence"/>
</dbReference>
<evidence type="ECO:0000313" key="1">
    <source>
        <dbReference type="EMBL" id="KIH84212.1"/>
    </source>
</evidence>
<protein>
    <submittedName>
        <fullName evidence="1">Phage head completion-stabilization protein</fullName>
    </submittedName>
</protein>
<dbReference type="Pfam" id="PF05926">
    <property type="entry name" value="Phage_GPL"/>
    <property type="match status" value="1"/>
</dbReference>
<dbReference type="STRING" id="226910.UCMB321_2012"/>
<dbReference type="PATRIC" id="fig|226910.6.peg.2002"/>
<accession>A0A0C2IH49</accession>
<dbReference type="InterPro" id="IPR009225">
    <property type="entry name" value="Phage_head_completion_GpL"/>
</dbReference>
<proteinExistence type="predicted"/>
<dbReference type="EMBL" id="JXDG01000021">
    <property type="protein sequence ID" value="KIH84212.1"/>
    <property type="molecule type" value="Genomic_DNA"/>
</dbReference>
<dbReference type="RefSeq" id="WP_040065946.1">
    <property type="nucleotide sequence ID" value="NZ_JXDG01000021.1"/>
</dbReference>
<name>A0A0C2IH49_9PSED</name>
<reference evidence="1 2" key="1">
    <citation type="submission" date="2015-01" db="EMBL/GenBank/DDBJ databases">
        <title>Complete genome of Pseudomonas batumici UCM B-321 producer of the batumin antibiotic with strong antistaphilococcal and potential anticancer activity.</title>
        <authorList>
            <person name="Klochko V.V."/>
            <person name="Zelena L.B."/>
            <person name="Elena K.A."/>
            <person name="Reva O.N."/>
        </authorList>
    </citation>
    <scope>NUCLEOTIDE SEQUENCE [LARGE SCALE GENOMIC DNA]</scope>
    <source>
        <strain evidence="1 2">UCM B-321</strain>
    </source>
</reference>